<evidence type="ECO:0000256" key="3">
    <source>
        <dbReference type="ARBA" id="ARBA00022989"/>
    </source>
</evidence>
<feature type="transmembrane region" description="Helical" evidence="5">
    <location>
        <begin position="12"/>
        <end position="30"/>
    </location>
</feature>
<dbReference type="Gramene" id="Pp3c20_12350V3.1">
    <property type="protein sequence ID" value="PAC:32945212.CDS.1"/>
    <property type="gene ID" value="Pp3c20_12350"/>
</dbReference>
<evidence type="ECO:0000313" key="6">
    <source>
        <dbReference type="EMBL" id="PNR33116.1"/>
    </source>
</evidence>
<dbReference type="NCBIfam" id="NF002586">
    <property type="entry name" value="PRK02237.1"/>
    <property type="match status" value="1"/>
</dbReference>
<feature type="transmembrane region" description="Helical" evidence="5">
    <location>
        <begin position="95"/>
        <end position="112"/>
    </location>
</feature>
<dbReference type="EMBL" id="ABEU02000020">
    <property type="protein sequence ID" value="PNR33116.1"/>
    <property type="molecule type" value="Genomic_DNA"/>
</dbReference>
<keyword evidence="8" id="KW-1185">Reference proteome</keyword>
<dbReference type="Gramene" id="Pp3c20_12350V3.2">
    <property type="protein sequence ID" value="PAC:32945213.CDS.1"/>
    <property type="gene ID" value="Pp3c20_12350"/>
</dbReference>
<dbReference type="GeneID" id="112273198"/>
<evidence type="ECO:0000256" key="4">
    <source>
        <dbReference type="ARBA" id="ARBA00023136"/>
    </source>
</evidence>
<organism evidence="6">
    <name type="scientific">Physcomitrium patens</name>
    <name type="common">Spreading-leaved earth moss</name>
    <name type="synonym">Physcomitrella patens</name>
    <dbReference type="NCBI Taxonomy" id="3218"/>
    <lineage>
        <taxon>Eukaryota</taxon>
        <taxon>Viridiplantae</taxon>
        <taxon>Streptophyta</taxon>
        <taxon>Embryophyta</taxon>
        <taxon>Bryophyta</taxon>
        <taxon>Bryophytina</taxon>
        <taxon>Bryopsida</taxon>
        <taxon>Funariidae</taxon>
        <taxon>Funariales</taxon>
        <taxon>Funariaceae</taxon>
        <taxon>Physcomitrium</taxon>
    </lineage>
</organism>
<dbReference type="EnsemblPlants" id="Pp3c20_12350V3.2">
    <property type="protein sequence ID" value="PAC:32945213.CDS.1"/>
    <property type="gene ID" value="Pp3c20_12350"/>
</dbReference>
<evidence type="ECO:0000313" key="8">
    <source>
        <dbReference type="Proteomes" id="UP000006727"/>
    </source>
</evidence>
<gene>
    <name evidence="7" type="primary">LOC112273198</name>
    <name evidence="6" type="ORF">PHYPA_025059</name>
</gene>
<dbReference type="Proteomes" id="UP000006727">
    <property type="component" value="Chromosome 20"/>
</dbReference>
<reference evidence="7" key="3">
    <citation type="submission" date="2020-12" db="UniProtKB">
        <authorList>
            <consortium name="EnsemblPlants"/>
        </authorList>
    </citation>
    <scope>IDENTIFICATION</scope>
</reference>
<evidence type="ECO:0000256" key="1">
    <source>
        <dbReference type="ARBA" id="ARBA00022475"/>
    </source>
</evidence>
<evidence type="ECO:0000313" key="7">
    <source>
        <dbReference type="EnsemblPlants" id="PAC:32945212.CDS.1"/>
    </source>
</evidence>
<dbReference type="RefSeq" id="XP_024357444.1">
    <property type="nucleotide sequence ID" value="XM_024501676.1"/>
</dbReference>
<sequence length="128" mass="14363">MSDKALEVFKSIALFVAAGLCEIGGGWFVWKWRRSGWHWGFFILGSAILVLYGIVPTLQDEMFGRVYAAYGGFFILLSFFWAWAFDGVQPDRWDLIGSAIAIGGVCLIMFIPRRQHNPAPDPSRISVS</sequence>
<evidence type="ECO:0000256" key="5">
    <source>
        <dbReference type="SAM" id="Phobius"/>
    </source>
</evidence>
<dbReference type="EnsemblPlants" id="Pp3c20_12350V3.1">
    <property type="protein sequence ID" value="PAC:32945212.CDS.1"/>
    <property type="gene ID" value="Pp3c20_12350"/>
</dbReference>
<dbReference type="GO" id="GO:0005886">
    <property type="term" value="C:plasma membrane"/>
    <property type="evidence" value="ECO:0000318"/>
    <property type="project" value="GO_Central"/>
</dbReference>
<keyword evidence="2 5" id="KW-0812">Transmembrane</keyword>
<dbReference type="PaxDb" id="3218-PP1S166_14V6.1"/>
<accession>A0A2K1IV19</accession>
<dbReference type="HAMAP" id="MF_00010">
    <property type="entry name" value="UPF0060"/>
    <property type="match status" value="1"/>
</dbReference>
<dbReference type="InterPro" id="IPR003844">
    <property type="entry name" value="UPF0060"/>
</dbReference>
<keyword evidence="3 5" id="KW-1133">Transmembrane helix</keyword>
<dbReference type="PANTHER" id="PTHR36116:SF1">
    <property type="entry name" value="UPF0060 MEMBRANE PROTEIN YNFA"/>
    <property type="match status" value="1"/>
</dbReference>
<feature type="transmembrane region" description="Helical" evidence="5">
    <location>
        <begin position="36"/>
        <end position="55"/>
    </location>
</feature>
<dbReference type="OrthoDB" id="65622at2759"/>
<dbReference type="InterPro" id="IPR037185">
    <property type="entry name" value="EmrE-like"/>
</dbReference>
<dbReference type="AlphaFoldDB" id="A0A2K1IV19"/>
<dbReference type="SUPFAM" id="SSF103481">
    <property type="entry name" value="Multidrug resistance efflux transporter EmrE"/>
    <property type="match status" value="1"/>
</dbReference>
<keyword evidence="4 5" id="KW-0472">Membrane</keyword>
<reference evidence="6 8" key="2">
    <citation type="journal article" date="2018" name="Plant J.">
        <title>The Physcomitrella patens chromosome-scale assembly reveals moss genome structure and evolution.</title>
        <authorList>
            <person name="Lang D."/>
            <person name="Ullrich K.K."/>
            <person name="Murat F."/>
            <person name="Fuchs J."/>
            <person name="Jenkins J."/>
            <person name="Haas F.B."/>
            <person name="Piednoel M."/>
            <person name="Gundlach H."/>
            <person name="Van Bel M."/>
            <person name="Meyberg R."/>
            <person name="Vives C."/>
            <person name="Morata J."/>
            <person name="Symeonidi A."/>
            <person name="Hiss M."/>
            <person name="Muchero W."/>
            <person name="Kamisugi Y."/>
            <person name="Saleh O."/>
            <person name="Blanc G."/>
            <person name="Decker E.L."/>
            <person name="van Gessel N."/>
            <person name="Grimwood J."/>
            <person name="Hayes R.D."/>
            <person name="Graham S.W."/>
            <person name="Gunter L.E."/>
            <person name="McDaniel S.F."/>
            <person name="Hoernstein S.N.W."/>
            <person name="Larsson A."/>
            <person name="Li F.W."/>
            <person name="Perroud P.F."/>
            <person name="Phillips J."/>
            <person name="Ranjan P."/>
            <person name="Rokshar D.S."/>
            <person name="Rothfels C.J."/>
            <person name="Schneider L."/>
            <person name="Shu S."/>
            <person name="Stevenson D.W."/>
            <person name="Thummler F."/>
            <person name="Tillich M."/>
            <person name="Villarreal Aguilar J.C."/>
            <person name="Widiez T."/>
            <person name="Wong G.K."/>
            <person name="Wymore A."/>
            <person name="Zhang Y."/>
            <person name="Zimmer A.D."/>
            <person name="Quatrano R.S."/>
            <person name="Mayer K.F.X."/>
            <person name="Goodstein D."/>
            <person name="Casacuberta J.M."/>
            <person name="Vandepoele K."/>
            <person name="Reski R."/>
            <person name="Cuming A.C."/>
            <person name="Tuskan G.A."/>
            <person name="Maumus F."/>
            <person name="Salse J."/>
            <person name="Schmutz J."/>
            <person name="Rensing S.A."/>
        </authorList>
    </citation>
    <scope>NUCLEOTIDE SEQUENCE [LARGE SCALE GENOMIC DNA]</scope>
    <source>
        <strain evidence="7 8">cv. Gransden 2004</strain>
    </source>
</reference>
<reference evidence="6 8" key="1">
    <citation type="journal article" date="2008" name="Science">
        <title>The Physcomitrella genome reveals evolutionary insights into the conquest of land by plants.</title>
        <authorList>
            <person name="Rensing S."/>
            <person name="Lang D."/>
            <person name="Zimmer A."/>
            <person name="Terry A."/>
            <person name="Salamov A."/>
            <person name="Shapiro H."/>
            <person name="Nishiyama T."/>
            <person name="Perroud P.-F."/>
            <person name="Lindquist E."/>
            <person name="Kamisugi Y."/>
            <person name="Tanahashi T."/>
            <person name="Sakakibara K."/>
            <person name="Fujita T."/>
            <person name="Oishi K."/>
            <person name="Shin-I T."/>
            <person name="Kuroki Y."/>
            <person name="Toyoda A."/>
            <person name="Suzuki Y."/>
            <person name="Hashimoto A."/>
            <person name="Yamaguchi K."/>
            <person name="Sugano A."/>
            <person name="Kohara Y."/>
            <person name="Fujiyama A."/>
            <person name="Anterola A."/>
            <person name="Aoki S."/>
            <person name="Ashton N."/>
            <person name="Barbazuk W.B."/>
            <person name="Barker E."/>
            <person name="Bennetzen J."/>
            <person name="Bezanilla M."/>
            <person name="Blankenship R."/>
            <person name="Cho S.H."/>
            <person name="Dutcher S."/>
            <person name="Estelle M."/>
            <person name="Fawcett J.A."/>
            <person name="Gundlach H."/>
            <person name="Hanada K."/>
            <person name="Heyl A."/>
            <person name="Hicks K.A."/>
            <person name="Hugh J."/>
            <person name="Lohr M."/>
            <person name="Mayer K."/>
            <person name="Melkozernov A."/>
            <person name="Murata T."/>
            <person name="Nelson D."/>
            <person name="Pils B."/>
            <person name="Prigge M."/>
            <person name="Reiss B."/>
            <person name="Renner T."/>
            <person name="Rombauts S."/>
            <person name="Rushton P."/>
            <person name="Sanderfoot A."/>
            <person name="Schween G."/>
            <person name="Shiu S.-H."/>
            <person name="Stueber K."/>
            <person name="Theodoulou F.L."/>
            <person name="Tu H."/>
            <person name="Van de Peer Y."/>
            <person name="Verrier P.J."/>
            <person name="Waters E."/>
            <person name="Wood A."/>
            <person name="Yang L."/>
            <person name="Cove D."/>
            <person name="Cuming A."/>
            <person name="Hasebe M."/>
            <person name="Lucas S."/>
            <person name="Mishler D.B."/>
            <person name="Reski R."/>
            <person name="Grigoriev I."/>
            <person name="Quatrano R.S."/>
            <person name="Boore J.L."/>
        </authorList>
    </citation>
    <scope>NUCLEOTIDE SEQUENCE [LARGE SCALE GENOMIC DNA]</scope>
    <source>
        <strain evidence="7 8">cv. Gransden 2004</strain>
    </source>
</reference>
<name>A0A2K1IV19_PHYPA</name>
<evidence type="ECO:0000256" key="2">
    <source>
        <dbReference type="ARBA" id="ARBA00022692"/>
    </source>
</evidence>
<feature type="transmembrane region" description="Helical" evidence="5">
    <location>
        <begin position="67"/>
        <end position="83"/>
    </location>
</feature>
<protein>
    <submittedName>
        <fullName evidence="6 7">Uncharacterized protein</fullName>
    </submittedName>
</protein>
<proteinExistence type="inferred from homology"/>
<dbReference type="Pfam" id="PF02694">
    <property type="entry name" value="UPF0060"/>
    <property type="match status" value="1"/>
</dbReference>
<keyword evidence="1" id="KW-1003">Cell membrane</keyword>
<dbReference type="PANTHER" id="PTHR36116">
    <property type="entry name" value="UPF0060 MEMBRANE PROTEIN YNFA"/>
    <property type="match status" value="1"/>
</dbReference>